<dbReference type="GO" id="GO:0005743">
    <property type="term" value="C:mitochondrial inner membrane"/>
    <property type="evidence" value="ECO:0007669"/>
    <property type="project" value="UniProtKB-SubCell"/>
</dbReference>
<keyword evidence="4" id="KW-0813">Transport</keyword>
<accession>A0A914BPV7</accession>
<dbReference type="AlphaFoldDB" id="A0A914BPV7"/>
<evidence type="ECO:0000256" key="12">
    <source>
        <dbReference type="ARBA" id="ARBA00030212"/>
    </source>
</evidence>
<evidence type="ECO:0000256" key="4">
    <source>
        <dbReference type="ARBA" id="ARBA00022448"/>
    </source>
</evidence>
<evidence type="ECO:0000313" key="16">
    <source>
        <dbReference type="Proteomes" id="UP000887568"/>
    </source>
</evidence>
<dbReference type="EnsemblMetazoa" id="XM_038221803.1">
    <property type="protein sequence ID" value="XP_038077731.1"/>
    <property type="gene ID" value="LOC119745453"/>
</dbReference>
<evidence type="ECO:0000256" key="13">
    <source>
        <dbReference type="ARBA" id="ARBA00030987"/>
    </source>
</evidence>
<evidence type="ECO:0000256" key="11">
    <source>
        <dbReference type="ARBA" id="ARBA00023136"/>
    </source>
</evidence>
<name>A0A914BPV7_PATMI</name>
<protein>
    <recommendedName>
        <fullName evidence="3">NADH dehydrogenase [ubiquinone] 1 beta subcomplex subunit 4</fullName>
    </recommendedName>
    <alternativeName>
        <fullName evidence="12">Complex I-B15</fullName>
    </alternativeName>
    <alternativeName>
        <fullName evidence="13">NADH-ubiquinone oxidoreductase B15 subunit</fullName>
    </alternativeName>
</protein>
<dbReference type="OMA" id="RWNHARH"/>
<sequence length="112" mass="12966">MADASFGISAEEKRAEHERAAIRNEIRRDYQRKVNDPKAKGMVLDPAVVRWNHARHSSYQFFKATPRTSALGFLFGLLPPVGLIYILGKYKKYEKRMYAEGKWQKPRALLRG</sequence>
<dbReference type="Pfam" id="PF07225">
    <property type="entry name" value="NDUF_B4"/>
    <property type="match status" value="1"/>
</dbReference>
<evidence type="ECO:0000256" key="3">
    <source>
        <dbReference type="ARBA" id="ARBA00018681"/>
    </source>
</evidence>
<keyword evidence="7" id="KW-0999">Mitochondrion inner membrane</keyword>
<keyword evidence="5" id="KW-0679">Respiratory chain</keyword>
<keyword evidence="16" id="KW-1185">Reference proteome</keyword>
<keyword evidence="9 14" id="KW-1133">Transmembrane helix</keyword>
<evidence type="ECO:0000256" key="6">
    <source>
        <dbReference type="ARBA" id="ARBA00022692"/>
    </source>
</evidence>
<dbReference type="InterPro" id="IPR009866">
    <property type="entry name" value="NADH_UbQ_OxRdtase_NDUFB4_su"/>
</dbReference>
<evidence type="ECO:0000256" key="7">
    <source>
        <dbReference type="ARBA" id="ARBA00022792"/>
    </source>
</evidence>
<dbReference type="PANTHER" id="PTHR15469:SF0">
    <property type="entry name" value="NADH DEHYDROGENASE [UBIQUINONE] 1 BETA SUBCOMPLEX SUBUNIT 4"/>
    <property type="match status" value="1"/>
</dbReference>
<evidence type="ECO:0000313" key="15">
    <source>
        <dbReference type="EnsemblMetazoa" id="XP_038077731.1"/>
    </source>
</evidence>
<evidence type="ECO:0000256" key="5">
    <source>
        <dbReference type="ARBA" id="ARBA00022660"/>
    </source>
</evidence>
<comment type="similarity">
    <text evidence="2">Belongs to the complex I NDUFB4 subunit family.</text>
</comment>
<dbReference type="OrthoDB" id="5818798at2759"/>
<evidence type="ECO:0000256" key="9">
    <source>
        <dbReference type="ARBA" id="ARBA00022989"/>
    </source>
</evidence>
<evidence type="ECO:0000256" key="1">
    <source>
        <dbReference type="ARBA" id="ARBA00004434"/>
    </source>
</evidence>
<reference evidence="15" key="1">
    <citation type="submission" date="2022-11" db="UniProtKB">
        <authorList>
            <consortium name="EnsemblMetazoa"/>
        </authorList>
    </citation>
    <scope>IDENTIFICATION</scope>
</reference>
<evidence type="ECO:0000256" key="14">
    <source>
        <dbReference type="SAM" id="Phobius"/>
    </source>
</evidence>
<evidence type="ECO:0000256" key="8">
    <source>
        <dbReference type="ARBA" id="ARBA00022982"/>
    </source>
</evidence>
<keyword evidence="10" id="KW-0496">Mitochondrion</keyword>
<dbReference type="GeneID" id="119745453"/>
<dbReference type="RefSeq" id="XP_038077731.1">
    <property type="nucleotide sequence ID" value="XM_038221803.1"/>
</dbReference>
<comment type="subcellular location">
    <subcellularLocation>
        <location evidence="1">Mitochondrion inner membrane</location>
        <topology evidence="1">Single-pass membrane protein</topology>
    </subcellularLocation>
</comment>
<organism evidence="15 16">
    <name type="scientific">Patiria miniata</name>
    <name type="common">Bat star</name>
    <name type="synonym">Asterina miniata</name>
    <dbReference type="NCBI Taxonomy" id="46514"/>
    <lineage>
        <taxon>Eukaryota</taxon>
        <taxon>Metazoa</taxon>
        <taxon>Echinodermata</taxon>
        <taxon>Eleutherozoa</taxon>
        <taxon>Asterozoa</taxon>
        <taxon>Asteroidea</taxon>
        <taxon>Valvatacea</taxon>
        <taxon>Valvatida</taxon>
        <taxon>Asterinidae</taxon>
        <taxon>Patiria</taxon>
    </lineage>
</organism>
<dbReference type="PANTHER" id="PTHR15469">
    <property type="entry name" value="NADH-UBIQUINONE OXIDOREDUCTASE B15 SUBUNIT"/>
    <property type="match status" value="1"/>
</dbReference>
<keyword evidence="6 14" id="KW-0812">Transmembrane</keyword>
<dbReference type="Proteomes" id="UP000887568">
    <property type="component" value="Unplaced"/>
</dbReference>
<keyword evidence="11 14" id="KW-0472">Membrane</keyword>
<proteinExistence type="inferred from homology"/>
<feature type="transmembrane region" description="Helical" evidence="14">
    <location>
        <begin position="70"/>
        <end position="88"/>
    </location>
</feature>
<keyword evidence="8" id="KW-0249">Electron transport</keyword>
<evidence type="ECO:0000256" key="10">
    <source>
        <dbReference type="ARBA" id="ARBA00023128"/>
    </source>
</evidence>
<evidence type="ECO:0000256" key="2">
    <source>
        <dbReference type="ARBA" id="ARBA00007260"/>
    </source>
</evidence>